<evidence type="ECO:0000256" key="1">
    <source>
        <dbReference type="SAM" id="MobiDB-lite"/>
    </source>
</evidence>
<keyword evidence="2" id="KW-1133">Transmembrane helix</keyword>
<sequence length="374" mass="43014">MRKKYFLTGGFLMLLLFFCLPFEVWAAEGDCVADFCLVPAPTVLSLNNDQILDSGRLTLSGLAWKTTLVRIFVDGKEVRAVRQFDHEDQYVGFYADLNLSSGRHYLYTTAYSDSKQPGPYDQSQESKYIYFTVQEPARDLTEADQPLLEDDFEINEKQSDQMIVNDQALAEDLSMDIVNASSTAMIDVADGRIEGGVFIEEDLQNFIEEFVDEQVPLEEMNQELQMQPAATFNDLSETLKGEFENQKSDDVQKRNRLIGYVLLIIIILAYLIRWIVKKGLIRRINNDGKLFRIDKDKDYLDKSKVDFIEPTLEPFSEEESGYWPDQPEEIPVVEDLETGDFEQPEEIKNKEYYAAPPPVYDPYGDNDESPDKRI</sequence>
<dbReference type="Proteomes" id="UP000230543">
    <property type="component" value="Unassembled WGS sequence"/>
</dbReference>
<feature type="signal peptide" evidence="3">
    <location>
        <begin position="1"/>
        <end position="26"/>
    </location>
</feature>
<accession>A0A2M6WCR3</accession>
<feature type="compositionally biased region" description="Acidic residues" evidence="1">
    <location>
        <begin position="315"/>
        <end position="344"/>
    </location>
</feature>
<reference evidence="5" key="1">
    <citation type="submission" date="2017-09" db="EMBL/GenBank/DDBJ databases">
        <title>Depth-based differentiation of microbial function through sediment-hosted aquifers and enrichment of novel symbionts in the deep terrestrial subsurface.</title>
        <authorList>
            <person name="Probst A.J."/>
            <person name="Ladd B."/>
            <person name="Jarett J.K."/>
            <person name="Geller-Mcgrath D.E."/>
            <person name="Sieber C.M.K."/>
            <person name="Emerson J.B."/>
            <person name="Anantharaman K."/>
            <person name="Thomas B.C."/>
            <person name="Malmstrom R."/>
            <person name="Stieglmeier M."/>
            <person name="Klingl A."/>
            <person name="Woyke T."/>
            <person name="Ryan C.M."/>
            <person name="Banfield J.F."/>
        </authorList>
    </citation>
    <scope>NUCLEOTIDE SEQUENCE [LARGE SCALE GENOMIC DNA]</scope>
</reference>
<name>A0A2M6WCR3_9BACT</name>
<feature type="region of interest" description="Disordered" evidence="1">
    <location>
        <begin position="315"/>
        <end position="374"/>
    </location>
</feature>
<dbReference type="EMBL" id="PFBO01000039">
    <property type="protein sequence ID" value="PIT90587.1"/>
    <property type="molecule type" value="Genomic_DNA"/>
</dbReference>
<evidence type="ECO:0000256" key="2">
    <source>
        <dbReference type="SAM" id="Phobius"/>
    </source>
</evidence>
<dbReference type="AlphaFoldDB" id="A0A2M6WCR3"/>
<keyword evidence="3" id="KW-0732">Signal</keyword>
<evidence type="ECO:0000313" key="4">
    <source>
        <dbReference type="EMBL" id="PIT90587.1"/>
    </source>
</evidence>
<feature type="chain" id="PRO_5014811714" evidence="3">
    <location>
        <begin position="27"/>
        <end position="374"/>
    </location>
</feature>
<evidence type="ECO:0000313" key="5">
    <source>
        <dbReference type="Proteomes" id="UP000230543"/>
    </source>
</evidence>
<gene>
    <name evidence="4" type="ORF">COU22_01345</name>
</gene>
<organism evidence="4 5">
    <name type="scientific">Candidatus Komeilibacteria bacterium CG10_big_fil_rev_8_21_14_0_10_41_13</name>
    <dbReference type="NCBI Taxonomy" id="1974476"/>
    <lineage>
        <taxon>Bacteria</taxon>
        <taxon>Candidatus Komeiliibacteriota</taxon>
    </lineage>
</organism>
<evidence type="ECO:0000256" key="3">
    <source>
        <dbReference type="SAM" id="SignalP"/>
    </source>
</evidence>
<keyword evidence="2" id="KW-0472">Membrane</keyword>
<protein>
    <submittedName>
        <fullName evidence="4">Uncharacterized protein</fullName>
    </submittedName>
</protein>
<comment type="caution">
    <text evidence="4">The sequence shown here is derived from an EMBL/GenBank/DDBJ whole genome shotgun (WGS) entry which is preliminary data.</text>
</comment>
<feature type="transmembrane region" description="Helical" evidence="2">
    <location>
        <begin position="257"/>
        <end position="276"/>
    </location>
</feature>
<proteinExistence type="predicted"/>
<keyword evidence="2" id="KW-0812">Transmembrane</keyword>